<feature type="domain" description="PH" evidence="5">
    <location>
        <begin position="18"/>
        <end position="119"/>
    </location>
</feature>
<proteinExistence type="predicted"/>
<evidence type="ECO:0000313" key="7">
    <source>
        <dbReference type="Proteomes" id="UP000694395"/>
    </source>
</evidence>
<protein>
    <submittedName>
        <fullName evidence="6">Inositol polyphosphate-4-phosphatase type II B</fullName>
    </submittedName>
</protein>
<dbReference type="InterPro" id="IPR001849">
    <property type="entry name" value="PH_domain"/>
</dbReference>
<dbReference type="AlphaFoldDB" id="A0A8K9XTX2"/>
<dbReference type="InterPro" id="IPR011993">
    <property type="entry name" value="PH-like_dom_sf"/>
</dbReference>
<evidence type="ECO:0000256" key="1">
    <source>
        <dbReference type="ARBA" id="ARBA00022801"/>
    </source>
</evidence>
<name>A0A8K9XTX2_ONCMY</name>
<accession>A0A8K9XTX2</accession>
<dbReference type="SMART" id="SM00233">
    <property type="entry name" value="PH"/>
    <property type="match status" value="1"/>
</dbReference>
<feature type="region of interest" description="Disordered" evidence="3">
    <location>
        <begin position="1"/>
        <end position="23"/>
    </location>
</feature>
<keyword evidence="2" id="KW-0443">Lipid metabolism</keyword>
<keyword evidence="1" id="KW-0378">Hydrolase</keyword>
<feature type="region of interest" description="Disordered" evidence="3">
    <location>
        <begin position="663"/>
        <end position="691"/>
    </location>
</feature>
<gene>
    <name evidence="6" type="primary">LOC110518889</name>
</gene>
<reference evidence="6" key="2">
    <citation type="submission" date="2025-08" db="UniProtKB">
        <authorList>
            <consortium name="Ensembl"/>
        </authorList>
    </citation>
    <scope>IDENTIFICATION</scope>
</reference>
<evidence type="ECO:0000256" key="3">
    <source>
        <dbReference type="SAM" id="MobiDB-lite"/>
    </source>
</evidence>
<dbReference type="Gene3D" id="2.30.29.30">
    <property type="entry name" value="Pleckstrin-homology domain (PH domain)/Phosphotyrosine-binding domain (PTB)"/>
    <property type="match status" value="1"/>
</dbReference>
<dbReference type="SUPFAM" id="SSF49562">
    <property type="entry name" value="C2 domain (Calcium/lipid-binding domain, CaLB)"/>
    <property type="match status" value="1"/>
</dbReference>
<dbReference type="Proteomes" id="UP000694395">
    <property type="component" value="Chromosome 9"/>
</dbReference>
<feature type="compositionally biased region" description="Polar residues" evidence="3">
    <location>
        <begin position="1"/>
        <end position="12"/>
    </location>
</feature>
<dbReference type="GO" id="GO:0005737">
    <property type="term" value="C:cytoplasm"/>
    <property type="evidence" value="ECO:0007669"/>
    <property type="project" value="TreeGrafter"/>
</dbReference>
<evidence type="ECO:0000256" key="4">
    <source>
        <dbReference type="SAM" id="Phobius"/>
    </source>
</evidence>
<dbReference type="GO" id="GO:0016316">
    <property type="term" value="F:phosphatidylinositol-3,4-bisphosphate 4-phosphatase activity"/>
    <property type="evidence" value="ECO:0007669"/>
    <property type="project" value="InterPro"/>
</dbReference>
<organism evidence="6 7">
    <name type="scientific">Oncorhynchus mykiss</name>
    <name type="common">Rainbow trout</name>
    <name type="synonym">Salmo gairdneri</name>
    <dbReference type="NCBI Taxonomy" id="8022"/>
    <lineage>
        <taxon>Eukaryota</taxon>
        <taxon>Metazoa</taxon>
        <taxon>Chordata</taxon>
        <taxon>Craniata</taxon>
        <taxon>Vertebrata</taxon>
        <taxon>Euteleostomi</taxon>
        <taxon>Actinopterygii</taxon>
        <taxon>Neopterygii</taxon>
        <taxon>Teleostei</taxon>
        <taxon>Protacanthopterygii</taxon>
        <taxon>Salmoniformes</taxon>
        <taxon>Salmonidae</taxon>
        <taxon>Salmoninae</taxon>
        <taxon>Oncorhynchus</taxon>
    </lineage>
</organism>
<dbReference type="InterPro" id="IPR035892">
    <property type="entry name" value="C2_domain_sf"/>
</dbReference>
<dbReference type="GeneTree" id="ENSGT00940000157587"/>
<dbReference type="PROSITE" id="PS50003">
    <property type="entry name" value="PH_DOMAIN"/>
    <property type="match status" value="1"/>
</dbReference>
<reference evidence="6" key="3">
    <citation type="submission" date="2025-09" db="UniProtKB">
        <authorList>
            <consortium name="Ensembl"/>
        </authorList>
    </citation>
    <scope>IDENTIFICATION</scope>
</reference>
<reference evidence="6" key="1">
    <citation type="submission" date="2020-07" db="EMBL/GenBank/DDBJ databases">
        <title>A long reads based de novo assembly of the rainbow trout Arlee double haploid line genome.</title>
        <authorList>
            <person name="Gao G."/>
            <person name="Palti Y."/>
        </authorList>
    </citation>
    <scope>NUCLEOTIDE SEQUENCE [LARGE SCALE GENOMIC DNA]</scope>
</reference>
<sequence>MKVNSHHLTSLSKGPASSFDREGRLRVGRETQEGQGRPQGMCERWCRLRGNLLFIMKKPQQISALEEVLVLERCQVLESTDNNNGLLIRFDSGEPGVYVECVNSGEVNSWLVALREANSEGLTNRIRHLRTQLMDTAGNSAVNSVGNAETTVADAVCPAKQSPLEFSIDCRGLSIGHKEKRPHAVVQVSVINTQTHTITDYCCTEIVESTSDPVFLTGVCISPDHPFTLDTTLKLTVYHAKVKTHDTRSFLGFSCFSIRDLLRTNEPQLSLSLRSADGTSEVGKVKLGRLQMRDMENREGEDTTSDIHGHKCPLLCDSLHGSMHDRDNSPMMRAVFRSTVCKVYRFQTEASRWMLVREQMSESPLSSSLPKQLLSCYIQEDMRRVQELCDLCDLSPYWDRLRTDVIAHYSQLISTYQETLTELNKLTGSSCSFKASCSKSDRYLEFIPVNLHTQRMQVTCSRRTVWYDVVTVGAPADHYQGFKHGGLQRLLNKPDSDNKSVSAAYCCISYSPEESSRAREVLSSVSQLQPLISGLTEEILQAALEVNSQRLQNILHSLAHRTDQFVHTLKDELVKNALLALHTARPAYHLSNGHAHVTHGNGTGPRLSSANQDGLRLSIRRQESIPQHTAYDEEEEWDRVLANVAMSLNCIIAMVDRLQEREHRKQEVTSQTQNDVTTTSQNTDPSCSPWQASLAPLPDPFPSWQEQLLPLVVTLKECVSDAVERARCAMTFVLLQGAAASACHGQALTHRRDAVFSQALCAVVCGFVLRLYSGLEDKVFLLQLCEVGLITQFEGLLSTYSDEVGMLEDMEMGVSDLNRVSFKITEAKSEQPTDLLPSVTGLRGCFCVEVPLPSETYLLLPGELRDGRDLRVHPLLFNIGINQQQSLAERFGDSSLQERINLRSCEMLKSYYKTLRDKLPNLTLPWSRSPLAVEDLLCSLEQSLEMKKRKNVEVLWLAASVCRRLNGVRLTSCKSAKDRTSMSVTLEQCMLLRDEHTLSKEHFNRALDCMRSSRLQQGQIVGCWDPERGAGSWSGFKGEQKTPAAPGRHFYPVALLLVTSHLLVVWLILSMVVVTGK</sequence>
<feature type="compositionally biased region" description="Polar residues" evidence="3">
    <location>
        <begin position="668"/>
        <end position="691"/>
    </location>
</feature>
<keyword evidence="4" id="KW-0472">Membrane</keyword>
<feature type="transmembrane region" description="Helical" evidence="4">
    <location>
        <begin position="1050"/>
        <end position="1074"/>
    </location>
</feature>
<keyword evidence="4" id="KW-0812">Transmembrane</keyword>
<keyword evidence="7" id="KW-1185">Reference proteome</keyword>
<evidence type="ECO:0000259" key="5">
    <source>
        <dbReference type="PROSITE" id="PS50003"/>
    </source>
</evidence>
<evidence type="ECO:0000313" key="6">
    <source>
        <dbReference type="Ensembl" id="ENSOMYP00000137272.1"/>
    </source>
</evidence>
<dbReference type="InterPro" id="IPR039034">
    <property type="entry name" value="INPP4"/>
</dbReference>
<dbReference type="Ensembl" id="ENSOMYT00000158439.1">
    <property type="protein sequence ID" value="ENSOMYP00000137272.1"/>
    <property type="gene ID" value="ENSOMYG00000055930.1"/>
</dbReference>
<keyword evidence="4" id="KW-1133">Transmembrane helix</keyword>
<dbReference type="PANTHER" id="PTHR12187:SF3">
    <property type="entry name" value="INOSITOL POLYPHOSPHATE 4-PHOSPHATASE TYPE II"/>
    <property type="match status" value="1"/>
</dbReference>
<dbReference type="PANTHER" id="PTHR12187">
    <property type="entry name" value="AGAP000124-PA"/>
    <property type="match status" value="1"/>
</dbReference>
<dbReference type="SUPFAM" id="SSF50729">
    <property type="entry name" value="PH domain-like"/>
    <property type="match status" value="1"/>
</dbReference>
<evidence type="ECO:0000256" key="2">
    <source>
        <dbReference type="ARBA" id="ARBA00023098"/>
    </source>
</evidence>